<dbReference type="InterPro" id="IPR004564">
    <property type="entry name" value="OM_lipoprot_carrier_LolA-like"/>
</dbReference>
<evidence type="ECO:0008006" key="4">
    <source>
        <dbReference type="Google" id="ProtNLM"/>
    </source>
</evidence>
<dbReference type="InterPro" id="IPR029046">
    <property type="entry name" value="LolA/LolB/LppX"/>
</dbReference>
<reference evidence="2 3" key="1">
    <citation type="submission" date="2013-11" db="EMBL/GenBank/DDBJ databases">
        <title>The Genome Sequence of Eikenella corrodens CC92I.</title>
        <authorList>
            <consortium name="The Broad Institute Genomics Platform"/>
            <person name="Earl A."/>
            <person name="Allen-Vercoe E."/>
            <person name="Daigneault M."/>
            <person name="Young S.K."/>
            <person name="Zeng Q."/>
            <person name="Gargeya S."/>
            <person name="Fitzgerald M."/>
            <person name="Abouelleil A."/>
            <person name="Alvarado L."/>
            <person name="Chapman S.B."/>
            <person name="Gainer-Dewar J."/>
            <person name="Goldberg J."/>
            <person name="Griggs A."/>
            <person name="Gujja S."/>
            <person name="Hansen M."/>
            <person name="Howarth C."/>
            <person name="Imamovic A."/>
            <person name="Ireland A."/>
            <person name="Larimer J."/>
            <person name="McCowan C."/>
            <person name="Murphy C."/>
            <person name="Pearson M."/>
            <person name="Poon T.W."/>
            <person name="Priest M."/>
            <person name="Roberts A."/>
            <person name="Saif S."/>
            <person name="Shea T."/>
            <person name="Sykes S."/>
            <person name="Wortman J."/>
            <person name="Nusbaum C."/>
            <person name="Birren B."/>
        </authorList>
    </citation>
    <scope>NUCLEOTIDE SEQUENCE [LARGE SCALE GENOMIC DNA]</scope>
    <source>
        <strain evidence="2 3">CC92I</strain>
    </source>
</reference>
<protein>
    <recommendedName>
        <fullName evidence="4">Outer membrane lipoprotein carrier protein LolA</fullName>
    </recommendedName>
</protein>
<evidence type="ECO:0000313" key="3">
    <source>
        <dbReference type="Proteomes" id="UP000018554"/>
    </source>
</evidence>
<gene>
    <name evidence="2" type="ORF">HMPREF1177_01474</name>
</gene>
<evidence type="ECO:0000313" key="2">
    <source>
        <dbReference type="EMBL" id="ETA83313.1"/>
    </source>
</evidence>
<accession>V7IBR7</accession>
<name>V7IBR7_EIKCO</name>
<dbReference type="Gene3D" id="2.50.20.10">
    <property type="entry name" value="Lipoprotein localisation LolA/LolB/LppX"/>
    <property type="match status" value="1"/>
</dbReference>
<dbReference type="HOGENOM" id="CLU_091014_1_0_4"/>
<keyword evidence="3" id="KW-1185">Reference proteome</keyword>
<dbReference type="CDD" id="cd16325">
    <property type="entry name" value="LolA"/>
    <property type="match status" value="1"/>
</dbReference>
<organism evidence="2 3">
    <name type="scientific">Eikenella corrodens CC92I</name>
    <dbReference type="NCBI Taxonomy" id="1073362"/>
    <lineage>
        <taxon>Bacteria</taxon>
        <taxon>Pseudomonadati</taxon>
        <taxon>Pseudomonadota</taxon>
        <taxon>Betaproteobacteria</taxon>
        <taxon>Neisseriales</taxon>
        <taxon>Neisseriaceae</taxon>
        <taxon>Eikenella</taxon>
    </lineage>
</organism>
<proteinExistence type="predicted"/>
<dbReference type="SUPFAM" id="SSF89392">
    <property type="entry name" value="Prokaryotic lipoproteins and lipoprotein localization factors"/>
    <property type="match status" value="1"/>
</dbReference>
<dbReference type="Pfam" id="PF03548">
    <property type="entry name" value="LolA"/>
    <property type="match status" value="1"/>
</dbReference>
<comment type="caution">
    <text evidence="2">The sequence shown here is derived from an EMBL/GenBank/DDBJ whole genome shotgun (WGS) entry which is preliminary data.</text>
</comment>
<keyword evidence="1" id="KW-0732">Signal</keyword>
<dbReference type="AlphaFoldDB" id="V7IBR7"/>
<dbReference type="EMBL" id="AZGQ01000007">
    <property type="protein sequence ID" value="ETA83313.1"/>
    <property type="molecule type" value="Genomic_DNA"/>
</dbReference>
<dbReference type="Proteomes" id="UP000018554">
    <property type="component" value="Unassembled WGS sequence"/>
</dbReference>
<evidence type="ECO:0000256" key="1">
    <source>
        <dbReference type="ARBA" id="ARBA00022729"/>
    </source>
</evidence>
<dbReference type="PATRIC" id="fig|1073362.3.peg.1677"/>
<sequence>MQNHRIFKQAPTRIARKSTILRLSSHSPHNPGTMKKFLLSLLISLAALPALAFSTAELTAQLQAPQSVQGGFTQQRFLRSMDKPVQTSGRFALRPGRGLFWHLQKPFEMKLRVRRDGISRQDAQGQWRANGSQTAQAAQVKLFMAVLGGDTAELQRHFNLALSGNAQQWQLTLTPKTAVMRQVFNKIVISGGQLVQKVELDEKQGDRTVMQFNQLQTNQPLSPAAQQALGE</sequence>